<name>A0AAN9KK71_CLITE</name>
<proteinExistence type="predicted"/>
<comment type="caution">
    <text evidence="1">The sequence shown here is derived from an EMBL/GenBank/DDBJ whole genome shotgun (WGS) entry which is preliminary data.</text>
</comment>
<evidence type="ECO:0000313" key="2">
    <source>
        <dbReference type="Proteomes" id="UP001359559"/>
    </source>
</evidence>
<accession>A0AAN9KK71</accession>
<dbReference type="AlphaFoldDB" id="A0AAN9KK71"/>
<dbReference type="Proteomes" id="UP001359559">
    <property type="component" value="Unassembled WGS sequence"/>
</dbReference>
<protein>
    <submittedName>
        <fullName evidence="1">Uncharacterized protein</fullName>
    </submittedName>
</protein>
<dbReference type="EMBL" id="JAYKXN010000001">
    <property type="protein sequence ID" value="KAK7317753.1"/>
    <property type="molecule type" value="Genomic_DNA"/>
</dbReference>
<sequence length="191" mass="21989">MQNPKPLFPLKLFESFLFPPKLSESPLFHLPLCRLHFVSLFTFPLPITVDHSLSPVSWSVLHLSGSVPHHHNLSSTSVTIPRLPSDTVTLSRLCIGEANREEQLRETVMKKSMVVSPNLMVVHQPFGFWPWEEWLLKLWSASRFDFSETLVRTGFGLCTPQKDCDSDDDYEMIVRKDKAMAIFLNQRQSHL</sequence>
<reference evidence="1 2" key="1">
    <citation type="submission" date="2024-01" db="EMBL/GenBank/DDBJ databases">
        <title>The genomes of 5 underutilized Papilionoideae crops provide insights into root nodulation and disease resistance.</title>
        <authorList>
            <person name="Yuan L."/>
        </authorList>
    </citation>
    <scope>NUCLEOTIDE SEQUENCE [LARGE SCALE GENOMIC DNA]</scope>
    <source>
        <strain evidence="1">LY-2023</strain>
        <tissue evidence="1">Leaf</tissue>
    </source>
</reference>
<evidence type="ECO:0000313" key="1">
    <source>
        <dbReference type="EMBL" id="KAK7317753.1"/>
    </source>
</evidence>
<gene>
    <name evidence="1" type="ORF">RJT34_02236</name>
</gene>
<keyword evidence="2" id="KW-1185">Reference proteome</keyword>
<organism evidence="1 2">
    <name type="scientific">Clitoria ternatea</name>
    <name type="common">Butterfly pea</name>
    <dbReference type="NCBI Taxonomy" id="43366"/>
    <lineage>
        <taxon>Eukaryota</taxon>
        <taxon>Viridiplantae</taxon>
        <taxon>Streptophyta</taxon>
        <taxon>Embryophyta</taxon>
        <taxon>Tracheophyta</taxon>
        <taxon>Spermatophyta</taxon>
        <taxon>Magnoliopsida</taxon>
        <taxon>eudicotyledons</taxon>
        <taxon>Gunneridae</taxon>
        <taxon>Pentapetalae</taxon>
        <taxon>rosids</taxon>
        <taxon>fabids</taxon>
        <taxon>Fabales</taxon>
        <taxon>Fabaceae</taxon>
        <taxon>Papilionoideae</taxon>
        <taxon>50 kb inversion clade</taxon>
        <taxon>NPAAA clade</taxon>
        <taxon>indigoferoid/millettioid clade</taxon>
        <taxon>Phaseoleae</taxon>
        <taxon>Clitoria</taxon>
    </lineage>
</organism>